<sequence>MPSLRAQLAHWFIWYKFYTGRHQTESELLEDIRTSYVEQDVPLDPPAEIATSDEFEVVREEKELAAGQRWKIDHIHVSKKKKNVDVESDKVIVYWHGGAFIRKAMPQHWLFLTNLISSTSIPVIIPHYTLAPLSTSTHATLASLDLLLSLQSDPRYKGKEIILMGDSAGGWFVAQLLVCLTKLALGEKIGLVGEDELVGSDAELLRATSKSKSKFQEIRSRMKKAILISPALEMDMGSTEHPEDEEVQPDDSWLNYKSTLIFGKIWAYGPSHATPSVSYDLPLSAPVIAASKYTLPKEIPLIDECINPTRAMGVLQRYAKNQEVESQSGSVGKGLGIKVFQMCGTADILHRQAMRLDEVLRSFGKEVVRPELIVEPGLYHVYPLIQQTPEAQRAITRIKALLLEDD</sequence>
<dbReference type="InterPro" id="IPR029058">
    <property type="entry name" value="AB_hydrolase_fold"/>
</dbReference>
<keyword evidence="4" id="KW-1185">Reference proteome</keyword>
<dbReference type="SUPFAM" id="SSF53474">
    <property type="entry name" value="alpha/beta-Hydrolases"/>
    <property type="match status" value="1"/>
</dbReference>
<dbReference type="GO" id="GO:0016787">
    <property type="term" value="F:hydrolase activity"/>
    <property type="evidence" value="ECO:0007669"/>
    <property type="project" value="UniProtKB-KW"/>
</dbReference>
<gene>
    <name evidence="3" type="ORF">FFLO_04409</name>
</gene>
<organism evidence="3 4">
    <name type="scientific">Filobasidium floriforme</name>
    <dbReference type="NCBI Taxonomy" id="5210"/>
    <lineage>
        <taxon>Eukaryota</taxon>
        <taxon>Fungi</taxon>
        <taxon>Dikarya</taxon>
        <taxon>Basidiomycota</taxon>
        <taxon>Agaricomycotina</taxon>
        <taxon>Tremellomycetes</taxon>
        <taxon>Filobasidiales</taxon>
        <taxon>Filobasidiaceae</taxon>
        <taxon>Filobasidium</taxon>
    </lineage>
</organism>
<name>A0A8K0NMD5_9TREE</name>
<reference evidence="3" key="1">
    <citation type="submission" date="2020-04" db="EMBL/GenBank/DDBJ databases">
        <title>Analysis of mating type loci in Filobasidium floriforme.</title>
        <authorList>
            <person name="Nowrousian M."/>
        </authorList>
    </citation>
    <scope>NUCLEOTIDE SEQUENCE</scope>
    <source>
        <strain evidence="3">CBS 6242</strain>
    </source>
</reference>
<keyword evidence="1" id="KW-0378">Hydrolase</keyword>
<dbReference type="PANTHER" id="PTHR48081">
    <property type="entry name" value="AB HYDROLASE SUPERFAMILY PROTEIN C4A8.06C"/>
    <property type="match status" value="1"/>
</dbReference>
<dbReference type="AlphaFoldDB" id="A0A8K0NMD5"/>
<dbReference type="Proteomes" id="UP000812966">
    <property type="component" value="Unassembled WGS sequence"/>
</dbReference>
<evidence type="ECO:0000256" key="1">
    <source>
        <dbReference type="ARBA" id="ARBA00022801"/>
    </source>
</evidence>
<dbReference type="Pfam" id="PF07859">
    <property type="entry name" value="Abhydrolase_3"/>
    <property type="match status" value="1"/>
</dbReference>
<dbReference type="InterPro" id="IPR050300">
    <property type="entry name" value="GDXG_lipolytic_enzyme"/>
</dbReference>
<evidence type="ECO:0000259" key="2">
    <source>
        <dbReference type="Pfam" id="PF07859"/>
    </source>
</evidence>
<accession>A0A8K0NMD5</accession>
<dbReference type="OrthoDB" id="2152029at2759"/>
<dbReference type="InterPro" id="IPR013094">
    <property type="entry name" value="AB_hydrolase_3"/>
</dbReference>
<protein>
    <recommendedName>
        <fullName evidence="2">Alpha/beta hydrolase fold-3 domain-containing protein</fullName>
    </recommendedName>
</protein>
<dbReference type="EMBL" id="JABELV010000093">
    <property type="protein sequence ID" value="KAG7531348.1"/>
    <property type="molecule type" value="Genomic_DNA"/>
</dbReference>
<proteinExistence type="predicted"/>
<comment type="caution">
    <text evidence="3">The sequence shown here is derived from an EMBL/GenBank/DDBJ whole genome shotgun (WGS) entry which is preliminary data.</text>
</comment>
<feature type="domain" description="Alpha/beta hydrolase fold-3" evidence="2">
    <location>
        <begin position="92"/>
        <end position="277"/>
    </location>
</feature>
<dbReference type="Gene3D" id="3.40.50.1820">
    <property type="entry name" value="alpha/beta hydrolase"/>
    <property type="match status" value="1"/>
</dbReference>
<dbReference type="PANTHER" id="PTHR48081:SF8">
    <property type="entry name" value="ALPHA_BETA HYDROLASE FOLD-3 DOMAIN-CONTAINING PROTEIN-RELATED"/>
    <property type="match status" value="1"/>
</dbReference>
<evidence type="ECO:0000313" key="3">
    <source>
        <dbReference type="EMBL" id="KAG7531348.1"/>
    </source>
</evidence>
<evidence type="ECO:0000313" key="4">
    <source>
        <dbReference type="Proteomes" id="UP000812966"/>
    </source>
</evidence>